<keyword evidence="3" id="KW-1185">Reference proteome</keyword>
<dbReference type="SMART" id="SM00240">
    <property type="entry name" value="FHA"/>
    <property type="match status" value="1"/>
</dbReference>
<accession>A0ABV0J652</accession>
<evidence type="ECO:0000313" key="2">
    <source>
        <dbReference type="EMBL" id="MEP0817230.1"/>
    </source>
</evidence>
<dbReference type="InterPro" id="IPR024983">
    <property type="entry name" value="CHAT_dom"/>
</dbReference>
<dbReference type="Pfam" id="PF00498">
    <property type="entry name" value="FHA"/>
    <property type="match status" value="1"/>
</dbReference>
<dbReference type="SUPFAM" id="SSF49879">
    <property type="entry name" value="SMAD/FHA domain"/>
    <property type="match status" value="1"/>
</dbReference>
<dbReference type="Proteomes" id="UP001464891">
    <property type="component" value="Unassembled WGS sequence"/>
</dbReference>
<evidence type="ECO:0000313" key="3">
    <source>
        <dbReference type="Proteomes" id="UP001464891"/>
    </source>
</evidence>
<dbReference type="RefSeq" id="WP_190438024.1">
    <property type="nucleotide sequence ID" value="NZ_JAMPKM010000004.1"/>
</dbReference>
<dbReference type="InterPro" id="IPR008984">
    <property type="entry name" value="SMAD_FHA_dom_sf"/>
</dbReference>
<dbReference type="CDD" id="cd00060">
    <property type="entry name" value="FHA"/>
    <property type="match status" value="1"/>
</dbReference>
<name>A0ABV0J652_9CYAN</name>
<protein>
    <submittedName>
        <fullName evidence="2">FHA domain-containing protein</fullName>
    </submittedName>
</protein>
<dbReference type="InterPro" id="IPR000253">
    <property type="entry name" value="FHA_dom"/>
</dbReference>
<dbReference type="PROSITE" id="PS50006">
    <property type="entry name" value="FHA_DOMAIN"/>
    <property type="match status" value="1"/>
</dbReference>
<dbReference type="EMBL" id="JAMPKM010000004">
    <property type="protein sequence ID" value="MEP0817230.1"/>
    <property type="molecule type" value="Genomic_DNA"/>
</dbReference>
<proteinExistence type="predicted"/>
<dbReference type="Gene3D" id="2.60.200.20">
    <property type="match status" value="1"/>
</dbReference>
<organism evidence="2 3">
    <name type="scientific">Trichocoleus desertorum GB2-A4</name>
    <dbReference type="NCBI Taxonomy" id="2933944"/>
    <lineage>
        <taxon>Bacteria</taxon>
        <taxon>Bacillati</taxon>
        <taxon>Cyanobacteriota</taxon>
        <taxon>Cyanophyceae</taxon>
        <taxon>Leptolyngbyales</taxon>
        <taxon>Trichocoleusaceae</taxon>
        <taxon>Trichocoleus</taxon>
    </lineage>
</organism>
<dbReference type="Pfam" id="PF12770">
    <property type="entry name" value="CHAT"/>
    <property type="match status" value="1"/>
</dbReference>
<comment type="caution">
    <text evidence="2">The sequence shown here is derived from an EMBL/GenBank/DDBJ whole genome shotgun (WGS) entry which is preliminary data.</text>
</comment>
<evidence type="ECO:0000259" key="1">
    <source>
        <dbReference type="PROSITE" id="PS50006"/>
    </source>
</evidence>
<reference evidence="2 3" key="1">
    <citation type="submission" date="2022-04" db="EMBL/GenBank/DDBJ databases">
        <title>Positive selection, recombination, and allopatry shape intraspecific diversity of widespread and dominant cyanobacteria.</title>
        <authorList>
            <person name="Wei J."/>
            <person name="Shu W."/>
            <person name="Hu C."/>
        </authorList>
    </citation>
    <scope>NUCLEOTIDE SEQUENCE [LARGE SCALE GENOMIC DNA]</scope>
    <source>
        <strain evidence="2 3">GB2-A4</strain>
    </source>
</reference>
<gene>
    <name evidence="2" type="ORF">NC998_08990</name>
</gene>
<sequence length="570" mass="62614">MPVSETPCLSLSIQRLAASGTNRYVIWVINAPYPSGYVLHDCVWPDTLTQAWQAWQEMFSLRGLPQVPHVSSVPPATSPPASTPEPNALPYGARLMQNLGVNLWQWLFDGPVEASINRSQGMAFGLGTPLRLRLEIRDPELIALPWEIMQSQMGRSVISIASDQILFSRTTSEVESLPALRMEQSLKVLLVLGQGIDTASNHSENVGAGAASPQPATLNLEQEAAALEEILTNHEVSDTGGQQTVAVRSQVDTLIQPTPAQLIEHLETGKYNIFFYAGHGVPAPDGGLLLLGPGNALNGTELAQVLTRCRVTLAVFNACWGAQPDHTNDQPIPRSSLAEVLIHHGVPAVLGMRDSITDQEALSFIRSFAQALRKSEPIDRAVALARQHLLMLYKFNQPAWTLPVLYMHPQFDGRLIHTEGGIQFGQDIKEDKGNNTMLPPEGFPSDIRPRIPMASLRLSGLPPKAWPIRDGVIRVGSQGDNDLVLPEAGVSRYHAKIFYRDASDQPDNQPAYILQDVSRYGTFILGSNGWRRIHQQEVSLRSGVQLKFGNPNGQALEFLIERPTSEENHI</sequence>
<feature type="domain" description="FHA" evidence="1">
    <location>
        <begin position="473"/>
        <end position="529"/>
    </location>
</feature>